<dbReference type="Proteomes" id="UP000010091">
    <property type="component" value="Chromosome 2"/>
</dbReference>
<protein>
    <submittedName>
        <fullName evidence="1">Uncharacterized protein</fullName>
    </submittedName>
</protein>
<sequence length="87" mass="9461">MLSSLRMAQIVGVSGAMWLSGNIVTLSLISIPALQRSALEDAFQPLRLQRKAPDFRGWKGTEPTRGRRSRVCLCVSGVVSSLGKCFP</sequence>
<dbReference type="AlphaFoldDB" id="J9VKX4"/>
<evidence type="ECO:0000313" key="1">
    <source>
        <dbReference type="EMBL" id="AFR93264.2"/>
    </source>
</evidence>
<dbReference type="VEuPathDB" id="FungiDB:CNAG_07203"/>
<dbReference type="KEGG" id="cng:CNAG_07203"/>
<accession>J9VKX4</accession>
<gene>
    <name evidence="1" type="ORF">CNAG_07203</name>
</gene>
<evidence type="ECO:0000313" key="2">
    <source>
        <dbReference type="Proteomes" id="UP000010091"/>
    </source>
</evidence>
<reference evidence="1 2" key="1">
    <citation type="journal article" date="2014" name="PLoS Genet.">
        <title>Analysis of the genome and transcriptome of Cryptococcus neoformans var. grubii reveals complex RNA expression and microevolution leading to virulence attenuation.</title>
        <authorList>
            <person name="Janbon G."/>
            <person name="Ormerod K.L."/>
            <person name="Paulet D."/>
            <person name="Byrnes E.J.III."/>
            <person name="Yadav V."/>
            <person name="Chatterjee G."/>
            <person name="Mullapudi N."/>
            <person name="Hon C.C."/>
            <person name="Billmyre R.B."/>
            <person name="Brunel F."/>
            <person name="Bahn Y.S."/>
            <person name="Chen W."/>
            <person name="Chen Y."/>
            <person name="Chow E.W."/>
            <person name="Coppee J.Y."/>
            <person name="Floyd-Averette A."/>
            <person name="Gaillardin C."/>
            <person name="Gerik K.J."/>
            <person name="Goldberg J."/>
            <person name="Gonzalez-Hilarion S."/>
            <person name="Gujja S."/>
            <person name="Hamlin J.L."/>
            <person name="Hsueh Y.P."/>
            <person name="Ianiri G."/>
            <person name="Jones S."/>
            <person name="Kodira C.D."/>
            <person name="Kozubowski L."/>
            <person name="Lam W."/>
            <person name="Marra M."/>
            <person name="Mesner L.D."/>
            <person name="Mieczkowski P.A."/>
            <person name="Moyrand F."/>
            <person name="Nielsen K."/>
            <person name="Proux C."/>
            <person name="Rossignol T."/>
            <person name="Schein J.E."/>
            <person name="Sun S."/>
            <person name="Wollschlaeger C."/>
            <person name="Wood I.A."/>
            <person name="Zeng Q."/>
            <person name="Neuveglise C."/>
            <person name="Newlon C.S."/>
            <person name="Perfect J.R."/>
            <person name="Lodge J.K."/>
            <person name="Idnurm A."/>
            <person name="Stajich J.E."/>
            <person name="Kronstad J.W."/>
            <person name="Sanyal K."/>
            <person name="Heitman J."/>
            <person name="Fraser J.A."/>
            <person name="Cuomo C.A."/>
            <person name="Dietrich F.S."/>
        </authorList>
    </citation>
    <scope>NUCLEOTIDE SEQUENCE [LARGE SCALE GENOMIC DNA]</scope>
    <source>
        <strain evidence="2">H99 / ATCC 208821 / CBS 10515 / FGSC 9487</strain>
    </source>
</reference>
<dbReference type="HOGENOM" id="CLU_2483305_0_0_1"/>
<organism evidence="1 2">
    <name type="scientific">Cryptococcus neoformans (strain H99 / ATCC 208821 / CBS 10515 / FGSC 9487)</name>
    <name type="common">Cryptococcus neoformans var. grubii serotype A</name>
    <dbReference type="NCBI Taxonomy" id="235443"/>
    <lineage>
        <taxon>Eukaryota</taxon>
        <taxon>Fungi</taxon>
        <taxon>Dikarya</taxon>
        <taxon>Basidiomycota</taxon>
        <taxon>Agaricomycotina</taxon>
        <taxon>Tremellomycetes</taxon>
        <taxon>Tremellales</taxon>
        <taxon>Cryptococcaceae</taxon>
        <taxon>Cryptococcus</taxon>
        <taxon>Cryptococcus neoformans species complex</taxon>
    </lineage>
</organism>
<keyword evidence="2" id="KW-1185">Reference proteome</keyword>
<dbReference type="RefSeq" id="XP_012047211.1">
    <property type="nucleotide sequence ID" value="XM_012191821.1"/>
</dbReference>
<dbReference type="EMBL" id="CP003821">
    <property type="protein sequence ID" value="AFR93264.2"/>
    <property type="molecule type" value="Genomic_DNA"/>
</dbReference>
<dbReference type="GeneID" id="23890157"/>
<name>J9VKX4_CRYN9</name>
<proteinExistence type="predicted"/>